<dbReference type="Proteomes" id="UP001404845">
    <property type="component" value="Unassembled WGS sequence"/>
</dbReference>
<evidence type="ECO:0000313" key="7">
    <source>
        <dbReference type="Proteomes" id="UP001404845"/>
    </source>
</evidence>
<dbReference type="Gene3D" id="1.20.120.1630">
    <property type="match status" value="1"/>
</dbReference>
<keyword evidence="7" id="KW-1185">Reference proteome</keyword>
<feature type="transmembrane region" description="Helical" evidence="5">
    <location>
        <begin position="41"/>
        <end position="64"/>
    </location>
</feature>
<dbReference type="PANTHER" id="PTHR12714:SF9">
    <property type="entry name" value="PROTEIN-S-ISOPRENYLCYSTEINE O-METHYLTRANSFERASE"/>
    <property type="match status" value="1"/>
</dbReference>
<accession>A0ABU9ZAF9</accession>
<evidence type="ECO:0000256" key="4">
    <source>
        <dbReference type="ARBA" id="ARBA00023136"/>
    </source>
</evidence>
<dbReference type="EMBL" id="JAQYXL010000001">
    <property type="protein sequence ID" value="MEN3228349.1"/>
    <property type="molecule type" value="Genomic_DNA"/>
</dbReference>
<gene>
    <name evidence="6" type="ORF">PUR21_11995</name>
</gene>
<comment type="subcellular location">
    <subcellularLocation>
        <location evidence="1">Membrane</location>
        <topology evidence="1">Multi-pass membrane protein</topology>
    </subcellularLocation>
</comment>
<dbReference type="InterPro" id="IPR007269">
    <property type="entry name" value="ICMT_MeTrfase"/>
</dbReference>
<dbReference type="Pfam" id="PF04140">
    <property type="entry name" value="ICMT"/>
    <property type="match status" value="1"/>
</dbReference>
<feature type="transmembrane region" description="Helical" evidence="5">
    <location>
        <begin position="146"/>
        <end position="177"/>
    </location>
</feature>
<dbReference type="PANTHER" id="PTHR12714">
    <property type="entry name" value="PROTEIN-S ISOPRENYLCYSTEINE O-METHYLTRANSFERASE"/>
    <property type="match status" value="1"/>
</dbReference>
<evidence type="ECO:0000313" key="6">
    <source>
        <dbReference type="EMBL" id="MEN3228349.1"/>
    </source>
</evidence>
<reference evidence="6 7" key="1">
    <citation type="journal article" date="2023" name="PLoS ONE">
        <title>Complete genome assembly of Hawai'i environmental nontuberculous mycobacteria reveals unexpected co-isolation with methylobacteria.</title>
        <authorList>
            <person name="Hendrix J."/>
            <person name="Epperson L.E."/>
            <person name="Tong E.I."/>
            <person name="Chan Y.L."/>
            <person name="Hasan N.A."/>
            <person name="Dawrs S.N."/>
            <person name="Norton G.J."/>
            <person name="Virdi R."/>
            <person name="Crooks J.L."/>
            <person name="Chan E.D."/>
            <person name="Honda J.R."/>
            <person name="Strong M."/>
        </authorList>
    </citation>
    <scope>NUCLEOTIDE SEQUENCE [LARGE SCALE GENOMIC DNA]</scope>
    <source>
        <strain evidence="6 7">NJH_HI01</strain>
    </source>
</reference>
<organism evidence="6 7">
    <name type="scientific">Methylorubrum rhodesianum</name>
    <dbReference type="NCBI Taxonomy" id="29427"/>
    <lineage>
        <taxon>Bacteria</taxon>
        <taxon>Pseudomonadati</taxon>
        <taxon>Pseudomonadota</taxon>
        <taxon>Alphaproteobacteria</taxon>
        <taxon>Hyphomicrobiales</taxon>
        <taxon>Methylobacteriaceae</taxon>
        <taxon>Methylorubrum</taxon>
    </lineage>
</organism>
<feature type="transmembrane region" description="Helical" evidence="5">
    <location>
        <begin position="7"/>
        <end position="29"/>
    </location>
</feature>
<protein>
    <submittedName>
        <fullName evidence="6">Isoprenylcysteine carboxylmethyltransferase family protein</fullName>
    </submittedName>
</protein>
<dbReference type="RefSeq" id="WP_012752685.1">
    <property type="nucleotide sequence ID" value="NZ_JACWCW010000004.1"/>
</dbReference>
<evidence type="ECO:0000256" key="3">
    <source>
        <dbReference type="ARBA" id="ARBA00022989"/>
    </source>
</evidence>
<keyword evidence="3 5" id="KW-1133">Transmembrane helix</keyword>
<feature type="transmembrane region" description="Helical" evidence="5">
    <location>
        <begin position="103"/>
        <end position="126"/>
    </location>
</feature>
<keyword evidence="2 5" id="KW-0812">Transmembrane</keyword>
<proteinExistence type="predicted"/>
<sequence length="219" mass="24795">MHETASAYGLWGFALINAAVFILFAFSFFKPSTPRDWRSFGAFSAFLVALFAEMYGFPLTIYVLSGWLQTHYPGVDWFSHDAGHLLETLFGWKTNPHFGPFHVLSYALIGAGFLVISVAWKTLYTAQQEGRLAVDGAYAYVRHPQYVGFVLVLLGFLVQWPTLLTLAMFPFLAVMYVRLAKSEEREALAQFGETYTAYMRRVPAFIPKWSTLMRRGATA</sequence>
<name>A0ABU9ZAF9_9HYPH</name>
<comment type="caution">
    <text evidence="6">The sequence shown here is derived from an EMBL/GenBank/DDBJ whole genome shotgun (WGS) entry which is preliminary data.</text>
</comment>
<evidence type="ECO:0000256" key="5">
    <source>
        <dbReference type="SAM" id="Phobius"/>
    </source>
</evidence>
<keyword evidence="4 5" id="KW-0472">Membrane</keyword>
<evidence type="ECO:0000256" key="2">
    <source>
        <dbReference type="ARBA" id="ARBA00022692"/>
    </source>
</evidence>
<evidence type="ECO:0000256" key="1">
    <source>
        <dbReference type="ARBA" id="ARBA00004141"/>
    </source>
</evidence>